<protein>
    <recommendedName>
        <fullName evidence="5">Vegetative cell wall protein gp1</fullName>
    </recommendedName>
</protein>
<accession>A0A7W7RMP9</accession>
<feature type="transmembrane region" description="Helical" evidence="2">
    <location>
        <begin position="68"/>
        <end position="88"/>
    </location>
</feature>
<keyword evidence="2" id="KW-0472">Membrane</keyword>
<dbReference type="AlphaFoldDB" id="A0A7W7RMP9"/>
<dbReference type="EMBL" id="JACHJT010000001">
    <property type="protein sequence ID" value="MBB4934418.1"/>
    <property type="molecule type" value="Genomic_DNA"/>
</dbReference>
<comment type="caution">
    <text evidence="3">The sequence shown here is derived from an EMBL/GenBank/DDBJ whole genome shotgun (WGS) entry which is preliminary data.</text>
</comment>
<proteinExistence type="predicted"/>
<evidence type="ECO:0000313" key="4">
    <source>
        <dbReference type="Proteomes" id="UP000523007"/>
    </source>
</evidence>
<organism evidence="3 4">
    <name type="scientific">Lipingzhangella halophila</name>
    <dbReference type="NCBI Taxonomy" id="1783352"/>
    <lineage>
        <taxon>Bacteria</taxon>
        <taxon>Bacillati</taxon>
        <taxon>Actinomycetota</taxon>
        <taxon>Actinomycetes</taxon>
        <taxon>Streptosporangiales</taxon>
        <taxon>Nocardiopsidaceae</taxon>
        <taxon>Lipingzhangella</taxon>
    </lineage>
</organism>
<evidence type="ECO:0000313" key="3">
    <source>
        <dbReference type="EMBL" id="MBB4934418.1"/>
    </source>
</evidence>
<keyword evidence="2" id="KW-1133">Transmembrane helix</keyword>
<feature type="transmembrane region" description="Helical" evidence="2">
    <location>
        <begin position="16"/>
        <end position="34"/>
    </location>
</feature>
<dbReference type="Proteomes" id="UP000523007">
    <property type="component" value="Unassembled WGS sequence"/>
</dbReference>
<feature type="compositionally biased region" description="Low complexity" evidence="1">
    <location>
        <begin position="313"/>
        <end position="323"/>
    </location>
</feature>
<evidence type="ECO:0000256" key="2">
    <source>
        <dbReference type="SAM" id="Phobius"/>
    </source>
</evidence>
<evidence type="ECO:0008006" key="5">
    <source>
        <dbReference type="Google" id="ProtNLM"/>
    </source>
</evidence>
<keyword evidence="2" id="KW-0812">Transmembrane</keyword>
<evidence type="ECO:0000256" key="1">
    <source>
        <dbReference type="SAM" id="MobiDB-lite"/>
    </source>
</evidence>
<name>A0A7W7RMP9_9ACTN</name>
<keyword evidence="4" id="KW-1185">Reference proteome</keyword>
<sequence>MSGLLATLGTTLTERWVSLLALPGILYLAVAATARMLGHAHALDPLVLVETITAHAENPRVATVGGQVTIVAAVLAGSAALGLLARALGGLIEGLWLAADWQRWPPPLPRLIHPWVATRRHRWATRRRTLEAADRSPEGGNRDGAGAVGSYRAAYDQMARVSAEEPERPTWCGDRINAVARRLRRDHDLDVAVVWPHLWLILPSEVATPITTARQDVARAVGLAAWAVLYLPLAVWWWPSALITVVLGVLSWWKTRRAIDTYATLIEATIRLHTGELAHRLGIKHTGLLTPQVGEDLTRRLQASLPPAPTTPPTVNATNPRTR</sequence>
<feature type="region of interest" description="Disordered" evidence="1">
    <location>
        <begin position="303"/>
        <end position="323"/>
    </location>
</feature>
<feature type="transmembrane region" description="Helical" evidence="2">
    <location>
        <begin position="235"/>
        <end position="253"/>
    </location>
</feature>
<dbReference type="RefSeq" id="WP_184582462.1">
    <property type="nucleotide sequence ID" value="NZ_JACHJT010000001.1"/>
</dbReference>
<gene>
    <name evidence="3" type="ORF">F4561_005238</name>
</gene>
<reference evidence="3 4" key="1">
    <citation type="submission" date="2020-08" db="EMBL/GenBank/DDBJ databases">
        <title>Sequencing the genomes of 1000 actinobacteria strains.</title>
        <authorList>
            <person name="Klenk H.-P."/>
        </authorList>
    </citation>
    <scope>NUCLEOTIDE SEQUENCE [LARGE SCALE GENOMIC DNA]</scope>
    <source>
        <strain evidence="3 4">DSM 102030</strain>
    </source>
</reference>